<dbReference type="EMBL" id="SLXQ01000010">
    <property type="protein sequence ID" value="TCP48463.1"/>
    <property type="molecule type" value="Genomic_DNA"/>
</dbReference>
<dbReference type="SUPFAM" id="SSF53067">
    <property type="entry name" value="Actin-like ATPase domain"/>
    <property type="match status" value="2"/>
</dbReference>
<dbReference type="GO" id="GO:0016301">
    <property type="term" value="F:kinase activity"/>
    <property type="evidence" value="ECO:0007669"/>
    <property type="project" value="UniProtKB-KW"/>
</dbReference>
<protein>
    <submittedName>
        <fullName evidence="8">Xylulokinase</fullName>
    </submittedName>
</protein>
<dbReference type="InterPro" id="IPR018485">
    <property type="entry name" value="FGGY_C"/>
</dbReference>
<dbReference type="AlphaFoldDB" id="A0A4R2QGV5"/>
<accession>A0A4R2QGV5</accession>
<dbReference type="Pfam" id="PF00370">
    <property type="entry name" value="FGGY_N"/>
    <property type="match status" value="1"/>
</dbReference>
<evidence type="ECO:0000256" key="2">
    <source>
        <dbReference type="ARBA" id="ARBA00022629"/>
    </source>
</evidence>
<reference evidence="8 9" key="1">
    <citation type="submission" date="2019-03" db="EMBL/GenBank/DDBJ databases">
        <title>Genomic Encyclopedia of Type Strains, Phase IV (KMG-IV): sequencing the most valuable type-strain genomes for metagenomic binning, comparative biology and taxonomic classification.</title>
        <authorList>
            <person name="Goeker M."/>
        </authorList>
    </citation>
    <scope>NUCLEOTIDE SEQUENCE [LARGE SCALE GENOMIC DNA]</scope>
    <source>
        <strain evidence="8 9">DSM 45765</strain>
    </source>
</reference>
<comment type="similarity">
    <text evidence="1 5">Belongs to the FGGY kinase family.</text>
</comment>
<sequence>MAGYLGIDIGSTATKAVAFAPDGTPIRGASVDYAISRPAADRAEQDARDWRNAAEECVAELARHTDLGSVRGIGVTGQVDTHVLVDEAGEPTAPALLWQDVRTSAVVESLNARLGPHGRAKGWASSQPIDASNPVPRALWLAEHEPAAWRRARWLLLPKDFINGWLTGEFASDPLASFKIANGAGYLPGIAEAPGLAERLPSLYEPDHPVGRLRRDWHGVRAGTPVATGTMDAYCDVLGSGLRQAGDTLVILGTTAVVATVGIGGTDGADVVTFAPYRGRQVHAAPTQSGGDSLRWWATATGHEVAGVLGAAGTAEPGAGGVIFAPHLLGERAPLWDTEVRAWFTGMHASTGFAELSRAVLEGVGYSVRELLDAVEAAAGARAERLVISGGGSRDPLWCQIIADITGRPARRTRNTDTAVLGAAVLAASADTGTDPWARAAELTQYDADYQPDRTVRTRYDQLYELYRSSYHALREVHGRLARLSS</sequence>
<evidence type="ECO:0000313" key="9">
    <source>
        <dbReference type="Proteomes" id="UP000294911"/>
    </source>
</evidence>
<dbReference type="InterPro" id="IPR018484">
    <property type="entry name" value="FGGY_N"/>
</dbReference>
<dbReference type="PANTHER" id="PTHR43095:SF5">
    <property type="entry name" value="XYLULOSE KINASE"/>
    <property type="match status" value="1"/>
</dbReference>
<dbReference type="PANTHER" id="PTHR43095">
    <property type="entry name" value="SUGAR KINASE"/>
    <property type="match status" value="1"/>
</dbReference>
<dbReference type="InterPro" id="IPR018483">
    <property type="entry name" value="Carb_kinase_FGGY_CS"/>
</dbReference>
<evidence type="ECO:0000259" key="7">
    <source>
        <dbReference type="Pfam" id="PF02782"/>
    </source>
</evidence>
<dbReference type="PROSITE" id="PS00445">
    <property type="entry name" value="FGGY_KINASES_2"/>
    <property type="match status" value="1"/>
</dbReference>
<dbReference type="GO" id="GO:0016773">
    <property type="term" value="F:phosphotransferase activity, alcohol group as acceptor"/>
    <property type="evidence" value="ECO:0007669"/>
    <property type="project" value="InterPro"/>
</dbReference>
<proteinExistence type="inferred from homology"/>
<evidence type="ECO:0000256" key="4">
    <source>
        <dbReference type="ARBA" id="ARBA00022777"/>
    </source>
</evidence>
<evidence type="ECO:0000256" key="3">
    <source>
        <dbReference type="ARBA" id="ARBA00022679"/>
    </source>
</evidence>
<dbReference type="Proteomes" id="UP000294911">
    <property type="component" value="Unassembled WGS sequence"/>
</dbReference>
<dbReference type="InterPro" id="IPR000577">
    <property type="entry name" value="Carb_kinase_FGGY"/>
</dbReference>
<keyword evidence="9" id="KW-1185">Reference proteome</keyword>
<dbReference type="Gene3D" id="3.30.420.40">
    <property type="match status" value="2"/>
</dbReference>
<keyword evidence="4 5" id="KW-0418">Kinase</keyword>
<dbReference type="InterPro" id="IPR050406">
    <property type="entry name" value="FGGY_Carb_Kinase"/>
</dbReference>
<organism evidence="8 9">
    <name type="scientific">Tamaricihabitans halophyticus</name>
    <dbReference type="NCBI Taxonomy" id="1262583"/>
    <lineage>
        <taxon>Bacteria</taxon>
        <taxon>Bacillati</taxon>
        <taxon>Actinomycetota</taxon>
        <taxon>Actinomycetes</taxon>
        <taxon>Pseudonocardiales</taxon>
        <taxon>Pseudonocardiaceae</taxon>
        <taxon>Tamaricihabitans</taxon>
    </lineage>
</organism>
<evidence type="ECO:0000256" key="5">
    <source>
        <dbReference type="RuleBase" id="RU003733"/>
    </source>
</evidence>
<gene>
    <name evidence="8" type="ORF">EV191_11020</name>
</gene>
<keyword evidence="2" id="KW-0859">Xylose metabolism</keyword>
<comment type="caution">
    <text evidence="8">The sequence shown here is derived from an EMBL/GenBank/DDBJ whole genome shotgun (WGS) entry which is preliminary data.</text>
</comment>
<feature type="domain" description="Carbohydrate kinase FGGY C-terminal" evidence="7">
    <location>
        <begin position="311"/>
        <end position="430"/>
    </location>
</feature>
<dbReference type="Pfam" id="PF02782">
    <property type="entry name" value="FGGY_C"/>
    <property type="match status" value="1"/>
</dbReference>
<evidence type="ECO:0000313" key="8">
    <source>
        <dbReference type="EMBL" id="TCP48463.1"/>
    </source>
</evidence>
<name>A0A4R2QGV5_9PSEU</name>
<dbReference type="PIRSF" id="PIRSF000538">
    <property type="entry name" value="GlpK"/>
    <property type="match status" value="1"/>
</dbReference>
<keyword evidence="3 5" id="KW-0808">Transferase</keyword>
<feature type="domain" description="Carbohydrate kinase FGGY N-terminal" evidence="6">
    <location>
        <begin position="4"/>
        <end position="239"/>
    </location>
</feature>
<evidence type="ECO:0000256" key="1">
    <source>
        <dbReference type="ARBA" id="ARBA00009156"/>
    </source>
</evidence>
<dbReference type="InterPro" id="IPR043129">
    <property type="entry name" value="ATPase_NBD"/>
</dbReference>
<keyword evidence="2" id="KW-0119">Carbohydrate metabolism</keyword>
<evidence type="ECO:0000259" key="6">
    <source>
        <dbReference type="Pfam" id="PF00370"/>
    </source>
</evidence>
<dbReference type="GO" id="GO:0042732">
    <property type="term" value="P:D-xylose metabolic process"/>
    <property type="evidence" value="ECO:0007669"/>
    <property type="project" value="UniProtKB-KW"/>
</dbReference>